<reference evidence="1 2" key="1">
    <citation type="submission" date="2024-09" db="EMBL/GenBank/DDBJ databases">
        <authorList>
            <person name="Sun Q."/>
            <person name="Mori K."/>
        </authorList>
    </citation>
    <scope>NUCLEOTIDE SEQUENCE [LARGE SCALE GENOMIC DNA]</scope>
    <source>
        <strain evidence="1 2">JCM 3307</strain>
    </source>
</reference>
<evidence type="ECO:0000313" key="1">
    <source>
        <dbReference type="EMBL" id="MFB9449724.1"/>
    </source>
</evidence>
<accession>A0ABV5MLM9</accession>
<protein>
    <submittedName>
        <fullName evidence="1">Uncharacterized protein</fullName>
    </submittedName>
</protein>
<evidence type="ECO:0000313" key="2">
    <source>
        <dbReference type="Proteomes" id="UP001589608"/>
    </source>
</evidence>
<proteinExistence type="predicted"/>
<gene>
    <name evidence="1" type="ORF">ACFFTR_42165</name>
</gene>
<organism evidence="1 2">
    <name type="scientific">Dactylosporangium vinaceum</name>
    <dbReference type="NCBI Taxonomy" id="53362"/>
    <lineage>
        <taxon>Bacteria</taxon>
        <taxon>Bacillati</taxon>
        <taxon>Actinomycetota</taxon>
        <taxon>Actinomycetes</taxon>
        <taxon>Micromonosporales</taxon>
        <taxon>Micromonosporaceae</taxon>
        <taxon>Dactylosporangium</taxon>
    </lineage>
</organism>
<comment type="caution">
    <text evidence="1">The sequence shown here is derived from an EMBL/GenBank/DDBJ whole genome shotgun (WGS) entry which is preliminary data.</text>
</comment>
<dbReference type="Proteomes" id="UP001589608">
    <property type="component" value="Unassembled WGS sequence"/>
</dbReference>
<keyword evidence="2" id="KW-1185">Reference proteome</keyword>
<dbReference type="RefSeq" id="WP_223100609.1">
    <property type="nucleotide sequence ID" value="NZ_CP061913.1"/>
</dbReference>
<name>A0ABV5MLM9_9ACTN</name>
<dbReference type="EMBL" id="JBHMCA010000069">
    <property type="protein sequence ID" value="MFB9449724.1"/>
    <property type="molecule type" value="Genomic_DNA"/>
</dbReference>
<sequence length="243" mass="27064">MHGWRAWLDLAIGPNAERTQRWNRRDRVLERAPARHALRRNQRNREIVGDLARIDISGWLSVEGRHTRQANVAEPTVAQPTVTEQVEALAEGLARAPWERITAELADPVAIGREFADHGWCDLLVGLVRGAEAMGRLDNGVDKWMQSALISSSRAQHRPKVDRAVAELVADRVWEALAAGLPGTYPWLTGRTGERELRSLRVLAVFMCPAPEAHAEVREHALGPAIGMVTDRTRELLTQVLGL</sequence>